<evidence type="ECO:0000256" key="3">
    <source>
        <dbReference type="ARBA" id="ARBA00022692"/>
    </source>
</evidence>
<keyword evidence="5 6" id="KW-0472">Membrane</keyword>
<comment type="subcellular location">
    <subcellularLocation>
        <location evidence="1">Cell membrane</location>
        <topology evidence="1">Multi-pass membrane protein</topology>
    </subcellularLocation>
</comment>
<feature type="transmembrane region" description="Helical" evidence="6">
    <location>
        <begin position="258"/>
        <end position="277"/>
    </location>
</feature>
<dbReference type="PANTHER" id="PTHR34820:SF4">
    <property type="entry name" value="INNER MEMBRANE PROTEIN YEBZ"/>
    <property type="match status" value="1"/>
</dbReference>
<gene>
    <name evidence="9" type="ORF">UFOPK2731_00921</name>
    <name evidence="10" type="ORF">UFOPK3161_00908</name>
    <name evidence="8" type="ORF">UFOPK3962_00933</name>
    <name evidence="11" type="ORF">UFOPK4427_00628</name>
</gene>
<feature type="transmembrane region" description="Helical" evidence="6">
    <location>
        <begin position="91"/>
        <end position="110"/>
    </location>
</feature>
<dbReference type="AlphaFoldDB" id="A0A6J6ZZG9"/>
<evidence type="ECO:0000313" key="8">
    <source>
        <dbReference type="EMBL" id="CAB4340436.1"/>
    </source>
</evidence>
<feature type="transmembrane region" description="Helical" evidence="6">
    <location>
        <begin position="350"/>
        <end position="373"/>
    </location>
</feature>
<keyword evidence="3 6" id="KW-0812">Transmembrane</keyword>
<dbReference type="Pfam" id="PF05425">
    <property type="entry name" value="CopD"/>
    <property type="match status" value="1"/>
</dbReference>
<dbReference type="EMBL" id="CAEZYO010000025">
    <property type="protein sequence ID" value="CAB4732284.1"/>
    <property type="molecule type" value="Genomic_DNA"/>
</dbReference>
<dbReference type="EMBL" id="CAESAH010000026">
    <property type="protein sequence ID" value="CAB4340436.1"/>
    <property type="molecule type" value="Genomic_DNA"/>
</dbReference>
<dbReference type="InterPro" id="IPR032694">
    <property type="entry name" value="CopC/D"/>
</dbReference>
<keyword evidence="2" id="KW-1003">Cell membrane</keyword>
<feature type="transmembrane region" description="Helical" evidence="6">
    <location>
        <begin position="117"/>
        <end position="136"/>
    </location>
</feature>
<evidence type="ECO:0000256" key="1">
    <source>
        <dbReference type="ARBA" id="ARBA00004651"/>
    </source>
</evidence>
<feature type="transmembrane region" description="Helical" evidence="6">
    <location>
        <begin position="185"/>
        <end position="206"/>
    </location>
</feature>
<feature type="transmembrane region" description="Helical" evidence="6">
    <location>
        <begin position="464"/>
        <end position="485"/>
    </location>
</feature>
<protein>
    <submittedName>
        <fullName evidence="10">Unannotated protein</fullName>
    </submittedName>
</protein>
<feature type="transmembrane region" description="Helical" evidence="6">
    <location>
        <begin position="52"/>
        <end position="71"/>
    </location>
</feature>
<evidence type="ECO:0000256" key="2">
    <source>
        <dbReference type="ARBA" id="ARBA00022475"/>
    </source>
</evidence>
<dbReference type="InterPro" id="IPR008457">
    <property type="entry name" value="Cu-R_CopD_dom"/>
</dbReference>
<feature type="transmembrane region" description="Helical" evidence="6">
    <location>
        <begin position="497"/>
        <end position="518"/>
    </location>
</feature>
<dbReference type="GO" id="GO:0006825">
    <property type="term" value="P:copper ion transport"/>
    <property type="evidence" value="ECO:0007669"/>
    <property type="project" value="InterPro"/>
</dbReference>
<evidence type="ECO:0000313" key="10">
    <source>
        <dbReference type="EMBL" id="CAB4826056.1"/>
    </source>
</evidence>
<sequence length="615" mass="66912">MIALSTIFKYLSLIGSFAVVGTLLAMGFLLLDTHGKLSTSSQKLRTMLWVSGLTWFIGSVATIVFTLATILDQPLSVALDSTVLRSFITQVTLGQYLLFQSLVALFITLASTRVNKVLTVISLLIFTLIGLIAPIFQSHSASSGSHSLAIGSLIVHVVALSLWVGGVITLAILDPEDRPVAVPRFSVLALWAAIAVVASGTVNAWARLDFKQAWDTTYAWVVIGKVVLTIVLLVIGYVHRKNLAVRDSIDWKGFARLIFAESLVMVVTVAMGAWLSSNQAPIRPERPKFDPALAVAGIASPPAPTWSRIFLGYEPDALMIGLLITAVALYIKGVVVLTKRGDKWPVGRTVSFSLAIAAIDFATSGGLGLYAHFAFSYHMVAHMILGMIAPIGIVLGAPITLALRTLPQGRNADERGVRGSLLAALHSKLAVFYTNPLVALAFFDGSLFVLYFTRLFGSLMQSHVGHLFMNIHFLLAGILFFHVIIGIDPNPRRVPHLVRIVILFAAMSIHAFFSIALMSETSLIDGGYFASLKSPWLTELLVDQRIGASLAWAMGEIPILLALVATFISWMRDDSRETKRIDKNTERAAAMGQPDDLAAYNKYLQDLAERDRGER</sequence>
<feature type="domain" description="Copper resistance protein D" evidence="7">
    <location>
        <begin position="181"/>
        <end position="275"/>
    </location>
</feature>
<feature type="transmembrane region" description="Helical" evidence="6">
    <location>
        <begin position="218"/>
        <end position="238"/>
    </location>
</feature>
<evidence type="ECO:0000256" key="4">
    <source>
        <dbReference type="ARBA" id="ARBA00022989"/>
    </source>
</evidence>
<feature type="transmembrane region" description="Helical" evidence="6">
    <location>
        <begin position="550"/>
        <end position="570"/>
    </location>
</feature>
<proteinExistence type="predicted"/>
<dbReference type="EMBL" id="CAFBRY010000012">
    <property type="protein sequence ID" value="CAB5143237.1"/>
    <property type="molecule type" value="Genomic_DNA"/>
</dbReference>
<feature type="transmembrane region" description="Helical" evidence="6">
    <location>
        <begin position="148"/>
        <end position="173"/>
    </location>
</feature>
<evidence type="ECO:0000313" key="11">
    <source>
        <dbReference type="EMBL" id="CAB5143237.1"/>
    </source>
</evidence>
<name>A0A6J6ZZG9_9ZZZZ</name>
<dbReference type="Pfam" id="PF09678">
    <property type="entry name" value="Caa3_CtaG"/>
    <property type="match status" value="1"/>
</dbReference>
<feature type="transmembrane region" description="Helical" evidence="6">
    <location>
        <begin position="317"/>
        <end position="338"/>
    </location>
</feature>
<organism evidence="10">
    <name type="scientific">freshwater metagenome</name>
    <dbReference type="NCBI Taxonomy" id="449393"/>
    <lineage>
        <taxon>unclassified sequences</taxon>
        <taxon>metagenomes</taxon>
        <taxon>ecological metagenomes</taxon>
    </lineage>
</organism>
<evidence type="ECO:0000259" key="7">
    <source>
        <dbReference type="Pfam" id="PF05425"/>
    </source>
</evidence>
<feature type="transmembrane region" description="Helical" evidence="6">
    <location>
        <begin position="430"/>
        <end position="452"/>
    </location>
</feature>
<feature type="transmembrane region" description="Helical" evidence="6">
    <location>
        <begin position="379"/>
        <end position="403"/>
    </location>
</feature>
<dbReference type="PANTHER" id="PTHR34820">
    <property type="entry name" value="INNER MEMBRANE PROTEIN YEBZ"/>
    <property type="match status" value="1"/>
</dbReference>
<keyword evidence="4 6" id="KW-1133">Transmembrane helix</keyword>
<dbReference type="InterPro" id="IPR019108">
    <property type="entry name" value="Caa3_assmbl_CtaG-rel"/>
</dbReference>
<evidence type="ECO:0000256" key="6">
    <source>
        <dbReference type="SAM" id="Phobius"/>
    </source>
</evidence>
<dbReference type="EMBL" id="CAFABC010000023">
    <property type="protein sequence ID" value="CAB4826056.1"/>
    <property type="molecule type" value="Genomic_DNA"/>
</dbReference>
<feature type="transmembrane region" description="Helical" evidence="6">
    <location>
        <begin position="12"/>
        <end position="31"/>
    </location>
</feature>
<accession>A0A6J6ZZG9</accession>
<dbReference type="GO" id="GO:0005886">
    <property type="term" value="C:plasma membrane"/>
    <property type="evidence" value="ECO:0007669"/>
    <property type="project" value="UniProtKB-SubCell"/>
</dbReference>
<evidence type="ECO:0000313" key="9">
    <source>
        <dbReference type="EMBL" id="CAB4732284.1"/>
    </source>
</evidence>
<reference evidence="10" key="1">
    <citation type="submission" date="2020-05" db="EMBL/GenBank/DDBJ databases">
        <authorList>
            <person name="Chiriac C."/>
            <person name="Salcher M."/>
            <person name="Ghai R."/>
            <person name="Kavagutti S V."/>
        </authorList>
    </citation>
    <scope>NUCLEOTIDE SEQUENCE</scope>
</reference>
<evidence type="ECO:0000256" key="5">
    <source>
        <dbReference type="ARBA" id="ARBA00023136"/>
    </source>
</evidence>